<dbReference type="HOGENOM" id="CLU_2782773_0_0_1"/>
<reference evidence="1 2" key="1">
    <citation type="submission" date="2014-04" db="EMBL/GenBank/DDBJ databases">
        <title>Evolutionary Origins and Diversification of the Mycorrhizal Mutualists.</title>
        <authorList>
            <consortium name="DOE Joint Genome Institute"/>
            <consortium name="Mycorrhizal Genomics Consortium"/>
            <person name="Kohler A."/>
            <person name="Kuo A."/>
            <person name="Nagy L.G."/>
            <person name="Floudas D."/>
            <person name="Copeland A."/>
            <person name="Barry K.W."/>
            <person name="Cichocki N."/>
            <person name="Veneault-Fourrey C."/>
            <person name="LaButti K."/>
            <person name="Lindquist E.A."/>
            <person name="Lipzen A."/>
            <person name="Lundell T."/>
            <person name="Morin E."/>
            <person name="Murat C."/>
            <person name="Riley R."/>
            <person name="Ohm R."/>
            <person name="Sun H."/>
            <person name="Tunlid A."/>
            <person name="Henrissat B."/>
            <person name="Grigoriev I.V."/>
            <person name="Hibbett D.S."/>
            <person name="Martin F."/>
        </authorList>
    </citation>
    <scope>NUCLEOTIDE SEQUENCE [LARGE SCALE GENOMIC DNA]</scope>
    <source>
        <strain evidence="1 2">FD-317 M1</strain>
    </source>
</reference>
<evidence type="ECO:0000313" key="2">
    <source>
        <dbReference type="Proteomes" id="UP000053593"/>
    </source>
</evidence>
<feature type="non-terminal residue" evidence="1">
    <location>
        <position position="1"/>
    </location>
</feature>
<dbReference type="Proteomes" id="UP000053593">
    <property type="component" value="Unassembled WGS sequence"/>
</dbReference>
<gene>
    <name evidence="1" type="ORF">GYMLUDRAFT_140729</name>
</gene>
<evidence type="ECO:0000313" key="1">
    <source>
        <dbReference type="EMBL" id="KIK61272.1"/>
    </source>
</evidence>
<protein>
    <submittedName>
        <fullName evidence="1">Uncharacterized protein</fullName>
    </submittedName>
</protein>
<dbReference type="EMBL" id="KN834772">
    <property type="protein sequence ID" value="KIK61272.1"/>
    <property type="molecule type" value="Genomic_DNA"/>
</dbReference>
<name>A0A0D0CQG0_9AGAR</name>
<feature type="non-terminal residue" evidence="1">
    <location>
        <position position="69"/>
    </location>
</feature>
<sequence length="69" mass="8225">WICYAFFRETFDEEISASEYFTWAIELIIRGREQWSEVKKEVKGEIFELTFLNCVKKLSMAMHQAVSIP</sequence>
<organism evidence="1 2">
    <name type="scientific">Collybiopsis luxurians FD-317 M1</name>
    <dbReference type="NCBI Taxonomy" id="944289"/>
    <lineage>
        <taxon>Eukaryota</taxon>
        <taxon>Fungi</taxon>
        <taxon>Dikarya</taxon>
        <taxon>Basidiomycota</taxon>
        <taxon>Agaricomycotina</taxon>
        <taxon>Agaricomycetes</taxon>
        <taxon>Agaricomycetidae</taxon>
        <taxon>Agaricales</taxon>
        <taxon>Marasmiineae</taxon>
        <taxon>Omphalotaceae</taxon>
        <taxon>Collybiopsis</taxon>
        <taxon>Collybiopsis luxurians</taxon>
    </lineage>
</organism>
<keyword evidence="2" id="KW-1185">Reference proteome</keyword>
<dbReference type="AlphaFoldDB" id="A0A0D0CQG0"/>
<accession>A0A0D0CQG0</accession>
<proteinExistence type="predicted"/>